<name>A0A1M5Q4J1_9ACTN</name>
<evidence type="ECO:0000256" key="1">
    <source>
        <dbReference type="SAM" id="MobiDB-lite"/>
    </source>
</evidence>
<accession>A0A1M5Q4J1</accession>
<keyword evidence="2" id="KW-1133">Transmembrane helix</keyword>
<dbReference type="STRING" id="1206085.SAMN05443575_3291"/>
<reference evidence="4" key="1">
    <citation type="submission" date="2016-11" db="EMBL/GenBank/DDBJ databases">
        <authorList>
            <person name="Varghese N."/>
            <person name="Submissions S."/>
        </authorList>
    </citation>
    <scope>NUCLEOTIDE SEQUENCE [LARGE SCALE GENOMIC DNA]</scope>
    <source>
        <strain evidence="4">DSM 45627</strain>
    </source>
</reference>
<protein>
    <submittedName>
        <fullName evidence="3">Uncharacterized protein</fullName>
    </submittedName>
</protein>
<dbReference type="EMBL" id="FQVU01000004">
    <property type="protein sequence ID" value="SHH08922.1"/>
    <property type="molecule type" value="Genomic_DNA"/>
</dbReference>
<sequence length="369" mass="38180">MRTEADLHAAFALLERIADETATPSPAPPERPAAAAPKRSGGRNRPLAVAASVAAVALVAAAALVLAGRDGERHRVADPHPSGSTGTSRSAVTMPPAVSALRTLPWRTLAFTVDHPGLRPAGVLLDRDVQILQLVGTAGSYVVRVYPDGAKAPVTTAGATPVTVNGRPGVYAQLRADPVGAQRGVAWQYAPGAWASVARSDAGISRRAGIALAEDVGVGRPSVVRTPVLFAPGSGLTTGSWLTSLGNDPHNAGQHGYSGWSALYDLRLGKASLTVTADAMPRDLPGRAGTDQVTIHGRTASVTVTSTSRAVSIDYDGPVLTIEEQPEQDIGGGFRLSRADLLAVARSVTLVPHPADVTTWHDAREALPH</sequence>
<evidence type="ECO:0000313" key="4">
    <source>
        <dbReference type="Proteomes" id="UP000186132"/>
    </source>
</evidence>
<organism evidence="3 4">
    <name type="scientific">Jatrophihabitans endophyticus</name>
    <dbReference type="NCBI Taxonomy" id="1206085"/>
    <lineage>
        <taxon>Bacteria</taxon>
        <taxon>Bacillati</taxon>
        <taxon>Actinomycetota</taxon>
        <taxon>Actinomycetes</taxon>
        <taxon>Jatrophihabitantales</taxon>
        <taxon>Jatrophihabitantaceae</taxon>
        <taxon>Jatrophihabitans</taxon>
    </lineage>
</organism>
<keyword evidence="2" id="KW-0472">Membrane</keyword>
<keyword evidence="2" id="KW-0812">Transmembrane</keyword>
<feature type="transmembrane region" description="Helical" evidence="2">
    <location>
        <begin position="47"/>
        <end position="67"/>
    </location>
</feature>
<feature type="compositionally biased region" description="Polar residues" evidence="1">
    <location>
        <begin position="82"/>
        <end position="91"/>
    </location>
</feature>
<feature type="region of interest" description="Disordered" evidence="1">
    <location>
        <begin position="20"/>
        <end position="43"/>
    </location>
</feature>
<feature type="region of interest" description="Disordered" evidence="1">
    <location>
        <begin position="72"/>
        <end position="92"/>
    </location>
</feature>
<gene>
    <name evidence="3" type="ORF">SAMN05443575_3291</name>
</gene>
<keyword evidence="4" id="KW-1185">Reference proteome</keyword>
<evidence type="ECO:0000313" key="3">
    <source>
        <dbReference type="EMBL" id="SHH08922.1"/>
    </source>
</evidence>
<dbReference type="RefSeq" id="WP_073391478.1">
    <property type="nucleotide sequence ID" value="NZ_FQVU01000004.1"/>
</dbReference>
<dbReference type="Proteomes" id="UP000186132">
    <property type="component" value="Unassembled WGS sequence"/>
</dbReference>
<proteinExistence type="predicted"/>
<evidence type="ECO:0000256" key="2">
    <source>
        <dbReference type="SAM" id="Phobius"/>
    </source>
</evidence>
<dbReference type="AlphaFoldDB" id="A0A1M5Q4J1"/>